<dbReference type="InterPro" id="IPR001034">
    <property type="entry name" value="DeoR_HTH"/>
</dbReference>
<dbReference type="SMART" id="SM00420">
    <property type="entry name" value="HTH_DEOR"/>
    <property type="match status" value="1"/>
</dbReference>
<dbReference type="Gene3D" id="3.40.50.1360">
    <property type="match status" value="1"/>
</dbReference>
<evidence type="ECO:0000256" key="6">
    <source>
        <dbReference type="ARBA" id="ARBA00024937"/>
    </source>
</evidence>
<dbReference type="Proteomes" id="UP000030664">
    <property type="component" value="Unassembled WGS sequence"/>
</dbReference>
<dbReference type="PANTHER" id="PTHR30363:SF4">
    <property type="entry name" value="GLYCEROL-3-PHOSPHATE REGULON REPRESSOR"/>
    <property type="match status" value="1"/>
</dbReference>
<dbReference type="eggNOG" id="COG1349">
    <property type="taxonomic scope" value="Bacteria"/>
</dbReference>
<keyword evidence="3" id="KW-0805">Transcription regulation</keyword>
<dbReference type="PANTHER" id="PTHR30363">
    <property type="entry name" value="HTH-TYPE TRANSCRIPTIONAL REGULATOR SRLR-RELATED"/>
    <property type="match status" value="1"/>
</dbReference>
<dbReference type="AlphaFoldDB" id="A0A0B0DAX8"/>
<dbReference type="Gene3D" id="1.10.10.10">
    <property type="entry name" value="Winged helix-like DNA-binding domain superfamily/Winged helix DNA-binding domain"/>
    <property type="match status" value="1"/>
</dbReference>
<dbReference type="STRING" id="223184.AS25_07290"/>
<dbReference type="Pfam" id="PF00455">
    <property type="entry name" value="DeoRC"/>
    <property type="match status" value="1"/>
</dbReference>
<dbReference type="GO" id="GO:0016740">
    <property type="term" value="F:transferase activity"/>
    <property type="evidence" value="ECO:0007669"/>
    <property type="project" value="UniProtKB-KW"/>
</dbReference>
<dbReference type="SMART" id="SM01134">
    <property type="entry name" value="DeoRC"/>
    <property type="match status" value="1"/>
</dbReference>
<comment type="caution">
    <text evidence="9">The sequence shown here is derived from an EMBL/GenBank/DDBJ whole genome shotgun (WGS) entry which is preliminary data.</text>
</comment>
<dbReference type="SUPFAM" id="SSF46785">
    <property type="entry name" value="Winged helix' DNA-binding domain"/>
    <property type="match status" value="1"/>
</dbReference>
<keyword evidence="2" id="KW-0678">Repressor</keyword>
<dbReference type="PROSITE" id="PS00894">
    <property type="entry name" value="HTH_DEOR_1"/>
    <property type="match status" value="1"/>
</dbReference>
<feature type="region of interest" description="Disordered" evidence="7">
    <location>
        <begin position="54"/>
        <end position="73"/>
    </location>
</feature>
<evidence type="ECO:0000256" key="4">
    <source>
        <dbReference type="ARBA" id="ARBA00023125"/>
    </source>
</evidence>
<dbReference type="PROSITE" id="PS51000">
    <property type="entry name" value="HTH_DEOR_2"/>
    <property type="match status" value="1"/>
</dbReference>
<name>A0A0B0DAX8_9MICC</name>
<keyword evidence="4" id="KW-0238">DNA-binding</keyword>
<comment type="function">
    <text evidence="6">Repressor of the lactose catabolism operon. Galactose-6-phosphate is the inducer.</text>
</comment>
<evidence type="ECO:0000256" key="1">
    <source>
        <dbReference type="ARBA" id="ARBA00021390"/>
    </source>
</evidence>
<gene>
    <name evidence="9" type="ORF">AS25_07290</name>
</gene>
<sequence length="263" mass="28237">MFAAERHEEITRTVSHERRVNGAELAKRFGVTMETIRRDLAVLESQGNLRRVHGGAVSVDQSTSGEQGMDSRSRLAADEKRAIARKALEVLEHAEAGAVVLDAGTTVEALADLLLARDNHLPGGQEQLIITHALHIAAKLADAEGVGLELVGGRIRKLTWAATGSRAAQHYDQLRPDLAFVGCNGAHASFGLSTPDPIEAVVKATIVQAARRVVVLCDASKQDQETLTRFCSLEQIDTFITDRAPVGELAQALEDADVEVVLA</sequence>
<dbReference type="Pfam" id="PF08220">
    <property type="entry name" value="HTH_DeoR"/>
    <property type="match status" value="1"/>
</dbReference>
<dbReference type="InterPro" id="IPR014036">
    <property type="entry name" value="DeoR-like_C"/>
</dbReference>
<dbReference type="EMBL" id="JROM01000021">
    <property type="protein sequence ID" value="KHE74568.1"/>
    <property type="molecule type" value="Genomic_DNA"/>
</dbReference>
<evidence type="ECO:0000259" key="8">
    <source>
        <dbReference type="PROSITE" id="PS51000"/>
    </source>
</evidence>
<keyword evidence="5" id="KW-0804">Transcription</keyword>
<dbReference type="RefSeq" id="WP_035963819.1">
    <property type="nucleotide sequence ID" value="NZ_JROM01000021.1"/>
</dbReference>
<evidence type="ECO:0000256" key="7">
    <source>
        <dbReference type="SAM" id="MobiDB-lite"/>
    </source>
</evidence>
<dbReference type="GO" id="GO:0003700">
    <property type="term" value="F:DNA-binding transcription factor activity"/>
    <property type="evidence" value="ECO:0007669"/>
    <property type="project" value="InterPro"/>
</dbReference>
<feature type="domain" description="HTH deoR-type" evidence="8">
    <location>
        <begin position="3"/>
        <end position="58"/>
    </location>
</feature>
<dbReference type="InterPro" id="IPR018356">
    <property type="entry name" value="Tscrpt_reg_HTH_DeoR_CS"/>
</dbReference>
<evidence type="ECO:0000256" key="2">
    <source>
        <dbReference type="ARBA" id="ARBA00022491"/>
    </source>
</evidence>
<evidence type="ECO:0000256" key="5">
    <source>
        <dbReference type="ARBA" id="ARBA00023163"/>
    </source>
</evidence>
<dbReference type="PRINTS" id="PR00037">
    <property type="entry name" value="HTHLACR"/>
</dbReference>
<dbReference type="InterPro" id="IPR036390">
    <property type="entry name" value="WH_DNA-bd_sf"/>
</dbReference>
<proteinExistence type="predicted"/>
<dbReference type="GO" id="GO:0003677">
    <property type="term" value="F:DNA binding"/>
    <property type="evidence" value="ECO:0007669"/>
    <property type="project" value="UniProtKB-KW"/>
</dbReference>
<organism evidence="9 10">
    <name type="scientific">Kocuria marina</name>
    <dbReference type="NCBI Taxonomy" id="223184"/>
    <lineage>
        <taxon>Bacteria</taxon>
        <taxon>Bacillati</taxon>
        <taxon>Actinomycetota</taxon>
        <taxon>Actinomycetes</taxon>
        <taxon>Micrococcales</taxon>
        <taxon>Micrococcaceae</taxon>
        <taxon>Kocuria</taxon>
    </lineage>
</organism>
<dbReference type="InterPro" id="IPR036388">
    <property type="entry name" value="WH-like_DNA-bd_sf"/>
</dbReference>
<evidence type="ECO:0000313" key="10">
    <source>
        <dbReference type="Proteomes" id="UP000030664"/>
    </source>
</evidence>
<accession>A0A0B0DAX8</accession>
<protein>
    <recommendedName>
        <fullName evidence="1">Lactose phosphotransferase system repressor</fullName>
    </recommendedName>
</protein>
<evidence type="ECO:0000256" key="3">
    <source>
        <dbReference type="ARBA" id="ARBA00023015"/>
    </source>
</evidence>
<reference evidence="9 10" key="1">
    <citation type="submission" date="2014-09" db="EMBL/GenBank/DDBJ databases">
        <title>High-quality draft genome sequence of Kocuria marina SO9-6, an actinobacterium isolated from a copper mine.</title>
        <authorList>
            <person name="Castro D.B."/>
            <person name="Pereira L.B."/>
            <person name="Silva M.V."/>
            <person name="Silva B.P."/>
            <person name="Zanardi B.R."/>
            <person name="Carlos C."/>
            <person name="Belgini D.R."/>
            <person name="Limache E.G."/>
            <person name="Lacerda G.V."/>
            <person name="Nery M.B."/>
            <person name="Gomes M.B."/>
            <person name="Souza S."/>
            <person name="Silva T.M."/>
            <person name="Rodrigues V.D."/>
            <person name="Paulino L.C."/>
            <person name="Vicentini R."/>
            <person name="Ferraz L.F."/>
            <person name="Ottoboni L.M."/>
        </authorList>
    </citation>
    <scope>NUCLEOTIDE SEQUENCE [LARGE SCALE GENOMIC DNA]</scope>
    <source>
        <strain evidence="9 10">SO9-6</strain>
    </source>
</reference>
<dbReference type="SUPFAM" id="SSF100950">
    <property type="entry name" value="NagB/RpiA/CoA transferase-like"/>
    <property type="match status" value="1"/>
</dbReference>
<evidence type="ECO:0000313" key="9">
    <source>
        <dbReference type="EMBL" id="KHE74568.1"/>
    </source>
</evidence>
<dbReference type="InterPro" id="IPR037171">
    <property type="entry name" value="NagB/RpiA_transferase-like"/>
</dbReference>
<dbReference type="InterPro" id="IPR050313">
    <property type="entry name" value="Carb_Metab_HTH_regulators"/>
</dbReference>
<keyword evidence="9" id="KW-0808">Transferase</keyword>